<dbReference type="PROSITE" id="PS51257">
    <property type="entry name" value="PROKAR_LIPOPROTEIN"/>
    <property type="match status" value="1"/>
</dbReference>
<name>A0A7L6N535_9MOLU</name>
<dbReference type="Gene3D" id="3.40.50.2300">
    <property type="match status" value="2"/>
</dbReference>
<dbReference type="KEGG" id="tbk:HF295_07400"/>
<dbReference type="Pfam" id="PF13416">
    <property type="entry name" value="SBP_bac_8"/>
    <property type="match status" value="1"/>
</dbReference>
<dbReference type="InterPro" id="IPR028082">
    <property type="entry name" value="Peripla_BP_I"/>
</dbReference>
<organism evidence="8 9">
    <name type="scientific">Hujiaoplasma nucleasis</name>
    <dbReference type="NCBI Taxonomy" id="2725268"/>
    <lineage>
        <taxon>Bacteria</taxon>
        <taxon>Bacillati</taxon>
        <taxon>Mycoplasmatota</taxon>
        <taxon>Mollicutes</taxon>
        <taxon>Candidatus Izemoplasmatales</taxon>
        <taxon>Hujiaoplasmataceae</taxon>
        <taxon>Hujiaoplasma</taxon>
    </lineage>
</organism>
<sequence>MKKILLMISLSLIALFLIACDGTGITTDNLTLPNITTGTQLPTTEDISDEPATEIPTTSEHPTQEPTTYESSTGEPTSVHTEEDTVVPTNEPTNDSTLSGQLDVVTGLNINQSTKVLSWIGVQGAIGYDIYVDGEFFIHVSTTSYDFSSMTADSILFSIVAKAPSGLSDSAMSSTIAYMGDKASQIQAMILVLNSSPMDFHDSEAFATELVSKGMTADDMDEMMTQIMSLEQISFDDFNDFFAFIDGIIESMDRYMIEAFLSALIKVELPVLLQEQLDYYMELHGQEYYYDEYYDKSLVYDYSEDIHMIESLLLFLESHSDQSVQTIMVFIDYLMAVEASINQDMITDLEDIIMTGPFEELSIMLIVSLKNELVNDLIINLPTLEEMVLVNTTMMAFIDVLSEGEIDLSMISVVDQAQQELMILELVFNFLLEIDQDYIRAFAQAAMGANILDAKEFIKQNFYAFDRFMNNNQILLDSLDASMSSDLLEEIFIEMIFIPLMIEEYYSYTYDREYDPEVEEEIALLVREYIDFSDILLFGDSLKDSMELIFDTLIENDLAIVDDFIELMMLEQGGSNVVAHNDDFDDINFYINVLLEAGNYDLVVRGYDDIDHGEIVIYVYAGGYLLNEDPVYLNQGQELVIPLTLTSKMNVEFYTSGEVDTVGTIISTDSQVRTRAQIQASLINGIIDLVNPVIQNVTIEEYQALIDIIFANVYLQMEIVSLTGNDFTDYMRTAQFVEMAIRNTMENQINIIQNTINVLDDTTFIDDLMSMYDTYFEDELGYYGLAIIYANLVDDVYSANQVDIDVLIEEFITTISDPEMMLLLMLNEDDILNIENVINSYINDLTTQAKLIKDYDYQLITETQMLDVEEFILTLEELGIYIEIPSQVKGYEPGVVLSEIEIFVPYEVQDFYQMIAYDYIEAYNNDPQNQYLYPHDIYVYGVDNYELIDKEYYSEGGPDIFAIPQPLLGGMVAEMDLISPIQSQELIDYMLNFLDDDLVEDTLYDGEFYGVPYSMESLFLFYDKRLLSEEDVLSWEGIWAKSQTLGVNASAITSPDNYNNSFLILASYLDSGQMPVTLFQDGINTNTDFVNDASISVMKWGQRIFSDTYGIQNFSPSEAINKMQNQELLSFIGGPWHMNDVYATMGENLGIAVLPTFILTEEDVYGSVQVGTQMKSGAFTDGKVFVKNQYSYESEYLDDLLAYFVSYEVQEFAVAYDNIAPTYKYANEEFYSLSHDDIWVQMLRTQVDMLKQGIPQPFKSKETNISLYYNSGTDDILFFLLSLDHIVNTDELIVENMQDMEDIWTSHETSNDLDGFYITGNFAGWSDSFSNPDYQMIPTASDNPLFVGMNPKIQTASEIYIIDVMIPSEDAGWSEFYNIGGTSYEFNGNLTVKFAYVQDYDGIMVPNYWAPSPESGVVYNLTPETLYIPDYVDDYGNPGGDWNSNPVVFEPGRYIMVVAVIDGELWFGAVEKEVSQPVEGAIVIGNTVPTTGTFAMVGLPFNQGLLAVIDYYNTHLTGDELPIVFSHYDDQFDPELALNYLDNLRTIDDVFAVVGLLGTPTVNYTYQFFLENNIPLIFPLSPSDQIYNEYSMNNPIIPVQPITYTEGRFMALRALTTSIYGLNQDQAFPSDGKIVIMFSEDENTGLPTMFGIADQLDQLGFNWDNVYFLPVNSENVETQLSTIESFNPDVILTGLDYQTFIDAMMAMDDLGISIPVFASSANTNSYFMGLNYSPQRPIYNNAWINIDITSNEYLEYVQMINSATIFDEATKQSLLGNPYSIYGYIAGLTLIEGLYRVQDNNLDITVENYIAMMESMPINIPMAGDLDLSNGSRIGANSMSLIQYKVGDNPNTVEIETDAIYWVLIEDYVDIYDLQAELIE</sequence>
<keyword evidence="9" id="KW-1185">Reference proteome</keyword>
<dbReference type="InterPro" id="IPR028081">
    <property type="entry name" value="Leu-bd"/>
</dbReference>
<evidence type="ECO:0000259" key="7">
    <source>
        <dbReference type="Pfam" id="PF13458"/>
    </source>
</evidence>
<feature type="domain" description="Leucine-binding protein" evidence="7">
    <location>
        <begin position="1482"/>
        <end position="1845"/>
    </location>
</feature>
<dbReference type="PANTHER" id="PTHR30061:SF50">
    <property type="entry name" value="MALTOSE_MALTODEXTRIN-BINDING PERIPLASMIC PROTEIN"/>
    <property type="match status" value="1"/>
</dbReference>
<dbReference type="EMBL" id="CP051151">
    <property type="protein sequence ID" value="QLY40681.1"/>
    <property type="molecule type" value="Genomic_DNA"/>
</dbReference>
<evidence type="ECO:0000256" key="6">
    <source>
        <dbReference type="SAM" id="SignalP"/>
    </source>
</evidence>
<evidence type="ECO:0000313" key="9">
    <source>
        <dbReference type="Proteomes" id="UP000512167"/>
    </source>
</evidence>
<dbReference type="GO" id="GO:0015768">
    <property type="term" value="P:maltose transport"/>
    <property type="evidence" value="ECO:0007669"/>
    <property type="project" value="TreeGrafter"/>
</dbReference>
<dbReference type="SUPFAM" id="SSF53822">
    <property type="entry name" value="Periplasmic binding protein-like I"/>
    <property type="match status" value="1"/>
</dbReference>
<reference evidence="8 9" key="1">
    <citation type="submission" date="2020-04" db="EMBL/GenBank/DDBJ databases">
        <authorList>
            <person name="Zheng R.K."/>
            <person name="Sun C.M."/>
        </authorList>
    </citation>
    <scope>NUCLEOTIDE SEQUENCE [LARGE SCALE GENOMIC DNA]</scope>
    <source>
        <strain evidence="9">zrk29</strain>
    </source>
</reference>
<feature type="region of interest" description="Disordered" evidence="5">
    <location>
        <begin position="33"/>
        <end position="98"/>
    </location>
</feature>
<evidence type="ECO:0000256" key="5">
    <source>
        <dbReference type="SAM" id="MobiDB-lite"/>
    </source>
</evidence>
<feature type="chain" id="PRO_5029752411" evidence="6">
    <location>
        <begin position="20"/>
        <end position="1880"/>
    </location>
</feature>
<dbReference type="GO" id="GO:0055052">
    <property type="term" value="C:ATP-binding cassette (ABC) transporter complex, substrate-binding subunit-containing"/>
    <property type="evidence" value="ECO:0007669"/>
    <property type="project" value="TreeGrafter"/>
</dbReference>
<feature type="compositionally biased region" description="Polar residues" evidence="5">
    <location>
        <begin position="33"/>
        <end position="45"/>
    </location>
</feature>
<evidence type="ECO:0000313" key="8">
    <source>
        <dbReference type="EMBL" id="QLY40681.1"/>
    </source>
</evidence>
<comment type="similarity">
    <text evidence="1">Belongs to the bacterial solute-binding protein 1 family.</text>
</comment>
<keyword evidence="3" id="KW-0813">Transport</keyword>
<dbReference type="RefSeq" id="WP_312031528.1">
    <property type="nucleotide sequence ID" value="NZ_CP051151.1"/>
</dbReference>
<dbReference type="PANTHER" id="PTHR30061">
    <property type="entry name" value="MALTOSE-BINDING PERIPLASMIC PROTEIN"/>
    <property type="match status" value="1"/>
</dbReference>
<dbReference type="Gene3D" id="3.40.190.10">
    <property type="entry name" value="Periplasmic binding protein-like II"/>
    <property type="match status" value="2"/>
</dbReference>
<dbReference type="SUPFAM" id="SSF53850">
    <property type="entry name" value="Periplasmic binding protein-like II"/>
    <property type="match status" value="1"/>
</dbReference>
<feature type="compositionally biased region" description="Polar residues" evidence="5">
    <location>
        <begin position="55"/>
        <end position="79"/>
    </location>
</feature>
<comment type="similarity">
    <text evidence="2">Belongs to the leucine-binding protein family.</text>
</comment>
<keyword evidence="4 6" id="KW-0732">Signal</keyword>
<evidence type="ECO:0000256" key="3">
    <source>
        <dbReference type="ARBA" id="ARBA00022448"/>
    </source>
</evidence>
<evidence type="ECO:0000256" key="4">
    <source>
        <dbReference type="ARBA" id="ARBA00022729"/>
    </source>
</evidence>
<dbReference type="GO" id="GO:1901982">
    <property type="term" value="F:maltose binding"/>
    <property type="evidence" value="ECO:0007669"/>
    <property type="project" value="TreeGrafter"/>
</dbReference>
<feature type="compositionally biased region" description="Polar residues" evidence="5">
    <location>
        <begin position="87"/>
        <end position="98"/>
    </location>
</feature>
<gene>
    <name evidence="8" type="ORF">HF295_07400</name>
</gene>
<accession>A0A7L6N535</accession>
<evidence type="ECO:0000256" key="2">
    <source>
        <dbReference type="ARBA" id="ARBA00010062"/>
    </source>
</evidence>
<dbReference type="Proteomes" id="UP000512167">
    <property type="component" value="Chromosome"/>
</dbReference>
<protein>
    <submittedName>
        <fullName evidence="8">Extracellular solute-binding protein</fullName>
    </submittedName>
</protein>
<dbReference type="InterPro" id="IPR006059">
    <property type="entry name" value="SBP"/>
</dbReference>
<dbReference type="Pfam" id="PF13458">
    <property type="entry name" value="Peripla_BP_6"/>
    <property type="match status" value="1"/>
</dbReference>
<evidence type="ECO:0000256" key="1">
    <source>
        <dbReference type="ARBA" id="ARBA00008520"/>
    </source>
</evidence>
<feature type="signal peptide" evidence="6">
    <location>
        <begin position="1"/>
        <end position="19"/>
    </location>
</feature>
<dbReference type="GO" id="GO:0042956">
    <property type="term" value="P:maltodextrin transmembrane transport"/>
    <property type="evidence" value="ECO:0007669"/>
    <property type="project" value="TreeGrafter"/>
</dbReference>
<proteinExistence type="inferred from homology"/>